<evidence type="ECO:0000313" key="2">
    <source>
        <dbReference type="Proteomes" id="UP000288102"/>
    </source>
</evidence>
<gene>
    <name evidence="1" type="ORF">D0817_24805</name>
</gene>
<proteinExistence type="predicted"/>
<dbReference type="Proteomes" id="UP000288102">
    <property type="component" value="Unassembled WGS sequence"/>
</dbReference>
<sequence length="102" mass="11530">MTQGIITRITGVVFLKLKEDKEITVENVTTLQVRNNGVVSVFVNDFEVASKETFVLVTPDGTQSKIDLSIRFGNTESGDFQNSSWNKKELDIIYKKTLRCKN</sequence>
<dbReference type="AlphaFoldDB" id="A0A434A039"/>
<reference evidence="2" key="1">
    <citation type="journal article" date="2019" name="Syst. Appl. Microbiol.">
        <title>Flavobacterium circumlabens sp. nov. and Flavobacterium cupreum sp. nov., two psychrotrophic species isolated from Antarctic environmental samples.</title>
        <authorList>
            <person name="Kralova S."/>
            <person name="Busse H.-J."/>
            <person name="Svec P."/>
            <person name="Maslanova I."/>
            <person name="Stankova E."/>
            <person name="Bartak M."/>
            <person name="Sedlacek I."/>
        </authorList>
    </citation>
    <scope>NUCLEOTIDE SEQUENCE [LARGE SCALE GENOMIC DNA]</scope>
    <source>
        <strain evidence="2">CCM 8825</strain>
    </source>
</reference>
<organism evidence="1 2">
    <name type="scientific">Flavobacterium cupreum</name>
    <dbReference type="NCBI Taxonomy" id="2133766"/>
    <lineage>
        <taxon>Bacteria</taxon>
        <taxon>Pseudomonadati</taxon>
        <taxon>Bacteroidota</taxon>
        <taxon>Flavobacteriia</taxon>
        <taxon>Flavobacteriales</taxon>
        <taxon>Flavobacteriaceae</taxon>
        <taxon>Flavobacterium</taxon>
    </lineage>
</organism>
<evidence type="ECO:0000313" key="1">
    <source>
        <dbReference type="EMBL" id="RUT67726.1"/>
    </source>
</evidence>
<name>A0A434A039_9FLAO</name>
<dbReference type="EMBL" id="QWDM01000033">
    <property type="protein sequence ID" value="RUT67726.1"/>
    <property type="molecule type" value="Genomic_DNA"/>
</dbReference>
<dbReference type="OrthoDB" id="1371768at2"/>
<keyword evidence="2" id="KW-1185">Reference proteome</keyword>
<accession>A0A434A039</accession>
<protein>
    <submittedName>
        <fullName evidence="1">Uncharacterized protein</fullName>
    </submittedName>
</protein>
<dbReference type="RefSeq" id="WP_127340958.1">
    <property type="nucleotide sequence ID" value="NZ_QWDM01000033.1"/>
</dbReference>
<comment type="caution">
    <text evidence="1">The sequence shown here is derived from an EMBL/GenBank/DDBJ whole genome shotgun (WGS) entry which is preliminary data.</text>
</comment>